<dbReference type="Gene3D" id="2.40.10.10">
    <property type="entry name" value="Trypsin-like serine proteases"/>
    <property type="match status" value="1"/>
</dbReference>
<evidence type="ECO:0000313" key="3">
    <source>
        <dbReference type="Proteomes" id="UP001365542"/>
    </source>
</evidence>
<protein>
    <submittedName>
        <fullName evidence="2">Uncharacterized protein</fullName>
    </submittedName>
</protein>
<reference evidence="2 3" key="1">
    <citation type="submission" date="2019-10" db="EMBL/GenBank/DDBJ databases">
        <authorList>
            <person name="Palmer J.M."/>
        </authorList>
    </citation>
    <scope>NUCLEOTIDE SEQUENCE [LARGE SCALE GENOMIC DNA]</scope>
    <source>
        <strain evidence="2 3">TWF694</strain>
    </source>
</reference>
<dbReference type="EMBL" id="JAVHJO010000009">
    <property type="protein sequence ID" value="KAK6537348.1"/>
    <property type="molecule type" value="Genomic_DNA"/>
</dbReference>
<evidence type="ECO:0000256" key="1">
    <source>
        <dbReference type="SAM" id="MobiDB-lite"/>
    </source>
</evidence>
<name>A0AAV9XBR3_9PEZI</name>
<dbReference type="AlphaFoldDB" id="A0AAV9XBR3"/>
<evidence type="ECO:0000313" key="2">
    <source>
        <dbReference type="EMBL" id="KAK6537348.1"/>
    </source>
</evidence>
<proteinExistence type="predicted"/>
<dbReference type="Proteomes" id="UP001365542">
    <property type="component" value="Unassembled WGS sequence"/>
</dbReference>
<gene>
    <name evidence="2" type="ORF">TWF694_011540</name>
</gene>
<comment type="caution">
    <text evidence="2">The sequence shown here is derived from an EMBL/GenBank/DDBJ whole genome shotgun (WGS) entry which is preliminary data.</text>
</comment>
<dbReference type="SUPFAM" id="SSF50494">
    <property type="entry name" value="Trypsin-like serine proteases"/>
    <property type="match status" value="1"/>
</dbReference>
<organism evidence="2 3">
    <name type="scientific">Orbilia ellipsospora</name>
    <dbReference type="NCBI Taxonomy" id="2528407"/>
    <lineage>
        <taxon>Eukaryota</taxon>
        <taxon>Fungi</taxon>
        <taxon>Dikarya</taxon>
        <taxon>Ascomycota</taxon>
        <taxon>Pezizomycotina</taxon>
        <taxon>Orbiliomycetes</taxon>
        <taxon>Orbiliales</taxon>
        <taxon>Orbiliaceae</taxon>
        <taxon>Orbilia</taxon>
    </lineage>
</organism>
<dbReference type="InterPro" id="IPR009003">
    <property type="entry name" value="Peptidase_S1_PA"/>
</dbReference>
<keyword evidence="3" id="KW-1185">Reference proteome</keyword>
<feature type="compositionally biased region" description="Polar residues" evidence="1">
    <location>
        <begin position="41"/>
        <end position="59"/>
    </location>
</feature>
<dbReference type="InterPro" id="IPR043504">
    <property type="entry name" value="Peptidase_S1_PA_chymotrypsin"/>
</dbReference>
<sequence length="593" mass="65536">MSALNFDIIFNGDNWEPYKEYILHVIESTGGKELIEGTSIRPASSPNMDPFSESNTPSKRPTPPEIVSPRVMEWDRLDNETKRIILESCDDTRKQELEQIPTAYEMWDTLRSKYDIAKAANVGSSSSEYDSGDSDSNLEVGAWSGPGGRVDMAEHADLPPFPLEIRLKTISPGSETDHWEQNLDSIMALLDGHDIPWSVIHLGSLDEEATMVLIHGEGGDWNKDIIETELRASVLPKRLFPRLEFLHGEVMKAGALGAGAYEPFAFCGASIGVQGLDWSAGTVGGYLESGGVVYGLTCHHVALPTKRVESSSKGKTANTDYPSYLDDFQRFHKAFDKTNGEIIIAQPSCSDHRDTIESCKIDQVAKFDLFQSNKLEYEMLGSPVGPKADRIDALGTSLERAGRDIERLQQTDRKFGHLIASSGYRIDQPTGNSMDWAIFRLVETRGGSNRISHIAPRIGWSCLKGSPEIDFNAIADPEIGEKVIKIGKESGVTFGIIHSVRDGVSLPENGCKSKEWCVCRYGPRRSFSEFGDSGSFIFNTKLQVVGILTSGTDNEMFTYMTPIKMVLRDIKEKTGLDLFISGKKSFVTRPQGL</sequence>
<feature type="region of interest" description="Disordered" evidence="1">
    <location>
        <begin position="37"/>
        <end position="66"/>
    </location>
</feature>
<accession>A0AAV9XBR3</accession>